<evidence type="ECO:0000313" key="3">
    <source>
        <dbReference type="Proteomes" id="UP000475545"/>
    </source>
</evidence>
<comment type="caution">
    <text evidence="2">The sequence shown here is derived from an EMBL/GenBank/DDBJ whole genome shotgun (WGS) entry which is preliminary data.</text>
</comment>
<accession>A0A6L7GQW5</accession>
<feature type="chain" id="PRO_5026688538" description="DUF4878 domain-containing protein" evidence="1">
    <location>
        <begin position="32"/>
        <end position="145"/>
    </location>
</feature>
<keyword evidence="3" id="KW-1185">Reference proteome</keyword>
<evidence type="ECO:0000313" key="2">
    <source>
        <dbReference type="EMBL" id="MXP21963.1"/>
    </source>
</evidence>
<dbReference type="RefSeq" id="WP_160902085.1">
    <property type="nucleotide sequence ID" value="NZ_CP102850.1"/>
</dbReference>
<reference evidence="2 3" key="1">
    <citation type="submission" date="2019-11" db="EMBL/GenBank/DDBJ databases">
        <title>Gordonia sp. nov., a novel actinobacterium isolated from mangrove soil in Hainan.</title>
        <authorList>
            <person name="Huang X."/>
            <person name="Xie Y."/>
            <person name="Chu X."/>
            <person name="Xiao K."/>
        </authorList>
    </citation>
    <scope>NUCLEOTIDE SEQUENCE [LARGE SCALE GENOMIC DNA]</scope>
    <source>
        <strain evidence="2 3">HNM0687</strain>
    </source>
</reference>
<dbReference type="PROSITE" id="PS51257">
    <property type="entry name" value="PROKAR_LIPOPROTEIN"/>
    <property type="match status" value="1"/>
</dbReference>
<dbReference type="Proteomes" id="UP000475545">
    <property type="component" value="Unassembled WGS sequence"/>
</dbReference>
<feature type="signal peptide" evidence="1">
    <location>
        <begin position="1"/>
        <end position="31"/>
    </location>
</feature>
<dbReference type="EMBL" id="WMBR01000002">
    <property type="protein sequence ID" value="MXP21963.1"/>
    <property type="molecule type" value="Genomic_DNA"/>
</dbReference>
<dbReference type="AlphaFoldDB" id="A0A6L7GQW5"/>
<gene>
    <name evidence="2" type="ORF">GIY30_11450</name>
</gene>
<proteinExistence type="predicted"/>
<keyword evidence="1" id="KW-0732">Signal</keyword>
<protein>
    <recommendedName>
        <fullName evidence="4">DUF4878 domain-containing protein</fullName>
    </recommendedName>
</protein>
<organism evidence="2 3">
    <name type="scientific">Gordonia mangrovi</name>
    <dbReference type="NCBI Taxonomy" id="2665643"/>
    <lineage>
        <taxon>Bacteria</taxon>
        <taxon>Bacillati</taxon>
        <taxon>Actinomycetota</taxon>
        <taxon>Actinomycetes</taxon>
        <taxon>Mycobacteriales</taxon>
        <taxon>Gordoniaceae</taxon>
        <taxon>Gordonia</taxon>
    </lineage>
</organism>
<evidence type="ECO:0008006" key="4">
    <source>
        <dbReference type="Google" id="ProtNLM"/>
    </source>
</evidence>
<evidence type="ECO:0000256" key="1">
    <source>
        <dbReference type="SAM" id="SignalP"/>
    </source>
</evidence>
<name>A0A6L7GQW5_9ACTN</name>
<sequence>MTKSRDTRYPRRLAHFAVIVLGLALTCGSIAACGAPDSREDIKGEEYATETAIRTTAVQLYEAMSRNDWDRYNSLQCTQQRSDTPMDPGLARKMSRLEVRGVNITSRTDTSAEVEVRFRYSDESGDADHTEKINVIREEGEWLAC</sequence>